<evidence type="ECO:0000256" key="1">
    <source>
        <dbReference type="SAM" id="MobiDB-lite"/>
    </source>
</evidence>
<dbReference type="EMBL" id="SPHZ02000010">
    <property type="protein sequence ID" value="KAF0897242.1"/>
    <property type="molecule type" value="Genomic_DNA"/>
</dbReference>
<sequence length="140" mass="14318">MSSSGRRATTVERGVGLREGDGRWVGCSPVAARDDGGGQPATSVRVRVAAAATPDGGNAAHRGGGKGADGRLRAQLDEGKRRVRHRGSICELGEAKTWPGEVRRAEKSDGVWERGALTGSGAAQRQASSTRAEEGGGGLA</sequence>
<dbReference type="Proteomes" id="UP000479710">
    <property type="component" value="Unassembled WGS sequence"/>
</dbReference>
<dbReference type="AlphaFoldDB" id="A0A6G1CAL3"/>
<organism evidence="2 3">
    <name type="scientific">Oryza meyeriana var. granulata</name>
    <dbReference type="NCBI Taxonomy" id="110450"/>
    <lineage>
        <taxon>Eukaryota</taxon>
        <taxon>Viridiplantae</taxon>
        <taxon>Streptophyta</taxon>
        <taxon>Embryophyta</taxon>
        <taxon>Tracheophyta</taxon>
        <taxon>Spermatophyta</taxon>
        <taxon>Magnoliopsida</taxon>
        <taxon>Liliopsida</taxon>
        <taxon>Poales</taxon>
        <taxon>Poaceae</taxon>
        <taxon>BOP clade</taxon>
        <taxon>Oryzoideae</taxon>
        <taxon>Oryzeae</taxon>
        <taxon>Oryzinae</taxon>
        <taxon>Oryza</taxon>
        <taxon>Oryza meyeriana</taxon>
    </lineage>
</organism>
<comment type="caution">
    <text evidence="2">The sequence shown here is derived from an EMBL/GenBank/DDBJ whole genome shotgun (WGS) entry which is preliminary data.</text>
</comment>
<gene>
    <name evidence="2" type="ORF">E2562_034711</name>
</gene>
<evidence type="ECO:0000313" key="3">
    <source>
        <dbReference type="Proteomes" id="UP000479710"/>
    </source>
</evidence>
<proteinExistence type="predicted"/>
<feature type="compositionally biased region" description="Low complexity" evidence="1">
    <location>
        <begin position="51"/>
        <end position="61"/>
    </location>
</feature>
<accession>A0A6G1CAL3</accession>
<feature type="region of interest" description="Disordered" evidence="1">
    <location>
        <begin position="99"/>
        <end position="140"/>
    </location>
</feature>
<reference evidence="2 3" key="1">
    <citation type="submission" date="2019-11" db="EMBL/GenBank/DDBJ databases">
        <title>Whole genome sequence of Oryza granulata.</title>
        <authorList>
            <person name="Li W."/>
        </authorList>
    </citation>
    <scope>NUCLEOTIDE SEQUENCE [LARGE SCALE GENOMIC DNA]</scope>
    <source>
        <strain evidence="3">cv. Menghai</strain>
        <tissue evidence="2">Leaf</tissue>
    </source>
</reference>
<feature type="compositionally biased region" description="Polar residues" evidence="1">
    <location>
        <begin position="121"/>
        <end position="130"/>
    </location>
</feature>
<evidence type="ECO:0000313" key="2">
    <source>
        <dbReference type="EMBL" id="KAF0897242.1"/>
    </source>
</evidence>
<feature type="region of interest" description="Disordered" evidence="1">
    <location>
        <begin position="51"/>
        <end position="71"/>
    </location>
</feature>
<feature type="compositionally biased region" description="Basic and acidic residues" evidence="1">
    <location>
        <begin position="101"/>
        <end position="112"/>
    </location>
</feature>
<evidence type="ECO:0008006" key="4">
    <source>
        <dbReference type="Google" id="ProtNLM"/>
    </source>
</evidence>
<name>A0A6G1CAL3_9ORYZ</name>
<keyword evidence="3" id="KW-1185">Reference proteome</keyword>
<protein>
    <recommendedName>
        <fullName evidence="4">DUF834 domain-containing protein</fullName>
    </recommendedName>
</protein>
<feature type="region of interest" description="Disordered" evidence="1">
    <location>
        <begin position="1"/>
        <end position="22"/>
    </location>
</feature>